<dbReference type="AlphaFoldDB" id="A0A6B2JF57"/>
<proteinExistence type="predicted"/>
<evidence type="ECO:0000313" key="2">
    <source>
        <dbReference type="EMBL" id="NDU99612.1"/>
    </source>
</evidence>
<comment type="caution">
    <text evidence="2">The sequence shown here is derived from an EMBL/GenBank/DDBJ whole genome shotgun (WGS) entry which is preliminary data.</text>
</comment>
<keyword evidence="2" id="KW-0238">DNA-binding</keyword>
<dbReference type="Proteomes" id="UP000474757">
    <property type="component" value="Unassembled WGS sequence"/>
</dbReference>
<keyword evidence="3" id="KW-1185">Reference proteome</keyword>
<feature type="domain" description="PPC" evidence="1">
    <location>
        <begin position="9"/>
        <end position="144"/>
    </location>
</feature>
<dbReference type="InterPro" id="IPR005175">
    <property type="entry name" value="PPC_dom"/>
</dbReference>
<sequence>MALTARWHGDETRWLALRLLPGEDLRAELEAAFASAREEEAMSAGFVAACCGSLHSAALRPAGRDEPLQVPGPLEIVSLSGTLSLDGPHLHMAVSDEEGVMRGGHLLAGCEIRTTAEIVLGLTGAARFHRPLDVRTGWRELDFG</sequence>
<evidence type="ECO:0000313" key="3">
    <source>
        <dbReference type="Proteomes" id="UP000474757"/>
    </source>
</evidence>
<dbReference type="PROSITE" id="PS51742">
    <property type="entry name" value="PPC"/>
    <property type="match status" value="1"/>
</dbReference>
<name>A0A6B2JF57_9RHOB</name>
<reference evidence="2 3" key="1">
    <citation type="submission" date="2020-02" db="EMBL/GenBank/DDBJ databases">
        <title>Pseudoroseicyclus tamarix, sp. nov., isolated from offshore sediment of a Tamarix chinensis forest.</title>
        <authorList>
            <person name="Gai Y."/>
        </authorList>
    </citation>
    <scope>NUCLEOTIDE SEQUENCE [LARGE SCALE GENOMIC DNA]</scope>
    <source>
        <strain evidence="2 3">CLL3-39</strain>
    </source>
</reference>
<dbReference type="Pfam" id="PF03479">
    <property type="entry name" value="PCC"/>
    <property type="match status" value="1"/>
</dbReference>
<dbReference type="CDD" id="cd11378">
    <property type="entry name" value="DUF296"/>
    <property type="match status" value="1"/>
</dbReference>
<dbReference type="SUPFAM" id="SSF117856">
    <property type="entry name" value="AF0104/ALDC/Ptd012-like"/>
    <property type="match status" value="1"/>
</dbReference>
<accession>A0A6B2JF57</accession>
<gene>
    <name evidence="2" type="ORF">GZA08_01330</name>
</gene>
<dbReference type="Gene3D" id="3.30.1330.80">
    <property type="entry name" value="Hypothetical protein, similar to alpha- acetolactate decarboxylase, domain 2"/>
    <property type="match status" value="1"/>
</dbReference>
<dbReference type="GO" id="GO:0003677">
    <property type="term" value="F:DNA binding"/>
    <property type="evidence" value="ECO:0007669"/>
    <property type="project" value="UniProtKB-KW"/>
</dbReference>
<dbReference type="PANTHER" id="PTHR34988">
    <property type="entry name" value="PROTEIN, PUTATIVE-RELATED"/>
    <property type="match status" value="1"/>
</dbReference>
<evidence type="ECO:0000259" key="1">
    <source>
        <dbReference type="PROSITE" id="PS51742"/>
    </source>
</evidence>
<dbReference type="EMBL" id="JAAGAB010000001">
    <property type="protein sequence ID" value="NDU99612.1"/>
    <property type="molecule type" value="Genomic_DNA"/>
</dbReference>
<organism evidence="2 3">
    <name type="scientific">Pseudoroseicyclus tamaricis</name>
    <dbReference type="NCBI Taxonomy" id="2705421"/>
    <lineage>
        <taxon>Bacteria</taxon>
        <taxon>Pseudomonadati</taxon>
        <taxon>Pseudomonadota</taxon>
        <taxon>Alphaproteobacteria</taxon>
        <taxon>Rhodobacterales</taxon>
        <taxon>Paracoccaceae</taxon>
        <taxon>Pseudoroseicyclus</taxon>
    </lineage>
</organism>
<protein>
    <submittedName>
        <fullName evidence="2">DNA-binding protein</fullName>
    </submittedName>
</protein>
<dbReference type="PANTHER" id="PTHR34988:SF1">
    <property type="entry name" value="DNA-BINDING PROTEIN"/>
    <property type="match status" value="1"/>
</dbReference>
<dbReference type="RefSeq" id="WP_163889251.1">
    <property type="nucleotide sequence ID" value="NZ_JAAFYS010000001.1"/>
</dbReference>